<protein>
    <recommendedName>
        <fullName evidence="2">DUF6801 domain-containing protein</fullName>
    </recommendedName>
</protein>
<dbReference type="RefSeq" id="WP_289231806.1">
    <property type="nucleotide sequence ID" value="NZ_AP027735.1"/>
</dbReference>
<name>A0ABM8HG91_9MICO</name>
<reference evidence="3" key="2">
    <citation type="submission" date="2023-02" db="EMBL/GenBank/DDBJ databases">
        <authorList>
            <person name="Sun Q."/>
            <person name="Mori K."/>
        </authorList>
    </citation>
    <scope>NUCLEOTIDE SEQUENCE</scope>
    <source>
        <strain evidence="3">NBRC 110608</strain>
    </source>
</reference>
<proteinExistence type="predicted"/>
<sequence>MSNRTLPERAARTAAALGILGVTMAPLAFAGSASAAELSGLKYACSYEAEDGEIYDLDDPWTVTVSADLPETVRKGETLEAPQFKARITMGQDAVQVMRDSDYRVITEGGSLHFYTVGATEQTASVDFDLPATVPASGTMTVRGSGEGEELTPGPPAPSPSRSATWSSSSPTTRARAGSTASRCPARA</sequence>
<evidence type="ECO:0000313" key="3">
    <source>
        <dbReference type="EMBL" id="BDZ60002.1"/>
    </source>
</evidence>
<organism evidence="3">
    <name type="scientific">Barrientosiimonas endolithica</name>
    <dbReference type="NCBI Taxonomy" id="1535208"/>
    <lineage>
        <taxon>Bacteria</taxon>
        <taxon>Bacillati</taxon>
        <taxon>Actinomycetota</taxon>
        <taxon>Actinomycetes</taxon>
        <taxon>Micrococcales</taxon>
        <taxon>Dermacoccaceae</taxon>
        <taxon>Barrientosiimonas</taxon>
    </lineage>
</organism>
<dbReference type="InterPro" id="IPR046542">
    <property type="entry name" value="DUF6801"/>
</dbReference>
<reference evidence="3" key="1">
    <citation type="journal article" date="2014" name="Int. J. Syst. Evol. Microbiol.">
        <title>Complete genome of a new Firmicutes species belonging to the dominant human colonic microbiota ('Ruminococcus bicirculans') reveals two chromosomes and a selective capacity to utilize plant glucans.</title>
        <authorList>
            <consortium name="NISC Comparative Sequencing Program"/>
            <person name="Wegmann U."/>
            <person name="Louis P."/>
            <person name="Goesmann A."/>
            <person name="Henrissat B."/>
            <person name="Duncan S.H."/>
            <person name="Flint H.J."/>
        </authorList>
    </citation>
    <scope>NUCLEOTIDE SEQUENCE</scope>
    <source>
        <strain evidence="3">NBRC 110608</strain>
    </source>
</reference>
<gene>
    <name evidence="3" type="ORF">GCM10025872_36590</name>
</gene>
<dbReference type="Pfam" id="PF20611">
    <property type="entry name" value="DUF6801"/>
    <property type="match status" value="1"/>
</dbReference>
<accession>A0ABM8HG91</accession>
<dbReference type="EMBL" id="AP027735">
    <property type="protein sequence ID" value="BDZ60002.1"/>
    <property type="molecule type" value="Genomic_DNA"/>
</dbReference>
<feature type="region of interest" description="Disordered" evidence="1">
    <location>
        <begin position="137"/>
        <end position="188"/>
    </location>
</feature>
<evidence type="ECO:0000256" key="1">
    <source>
        <dbReference type="SAM" id="MobiDB-lite"/>
    </source>
</evidence>
<feature type="domain" description="DUF6801" evidence="2">
    <location>
        <begin position="43"/>
        <end position="154"/>
    </location>
</feature>
<evidence type="ECO:0000259" key="2">
    <source>
        <dbReference type="Pfam" id="PF20611"/>
    </source>
</evidence>
<feature type="compositionally biased region" description="Low complexity" evidence="1">
    <location>
        <begin position="160"/>
        <end position="188"/>
    </location>
</feature>